<gene>
    <name evidence="1" type="ORF">LHA_0512</name>
</gene>
<evidence type="ECO:0000313" key="1">
    <source>
        <dbReference type="EMBL" id="CEK09607.1"/>
    </source>
</evidence>
<dbReference type="STRING" id="449.LHA_0512"/>
<organism evidence="1 2">
    <name type="scientific">Legionella hackeliae</name>
    <dbReference type="NCBI Taxonomy" id="449"/>
    <lineage>
        <taxon>Bacteria</taxon>
        <taxon>Pseudomonadati</taxon>
        <taxon>Pseudomonadota</taxon>
        <taxon>Gammaproteobacteria</taxon>
        <taxon>Legionellales</taxon>
        <taxon>Legionellaceae</taxon>
        <taxon>Legionella</taxon>
    </lineage>
</organism>
<dbReference type="HOGENOM" id="CLU_1872854_0_0_6"/>
<dbReference type="KEGG" id="lha:LHA_0512"/>
<proteinExistence type="predicted"/>
<evidence type="ECO:0000313" key="2">
    <source>
        <dbReference type="Proteomes" id="UP000032803"/>
    </source>
</evidence>
<dbReference type="AlphaFoldDB" id="A0A0A8URD8"/>
<protein>
    <submittedName>
        <fullName evidence="1">Uncharacterized protein</fullName>
    </submittedName>
</protein>
<sequence>MAYLYSDYVHVILLAAYLRTMEVDVKIRSFVFVACFGLLSTAFAENHHFHASAETNETTFAPGPCEIEIVNDSFDDINIYGRFDDGTYLVPFTMKRWGEPNYISLFYYNSCHAGMDFYIETVDGKHKYNGFTPVGKTIRIKSY</sequence>
<dbReference type="Proteomes" id="UP000032803">
    <property type="component" value="Chromosome I"/>
</dbReference>
<dbReference type="PATRIC" id="fig|449.7.peg.2618"/>
<keyword evidence="2" id="KW-1185">Reference proteome</keyword>
<accession>A0A0A8URD8</accession>
<reference evidence="2" key="1">
    <citation type="submission" date="2014-09" db="EMBL/GenBank/DDBJ databases">
        <authorList>
            <person name="Gomez-Valero L."/>
        </authorList>
    </citation>
    <scope>NUCLEOTIDE SEQUENCE [LARGE SCALE GENOMIC DNA]</scope>
    <source>
        <strain evidence="2">ATCC35250</strain>
    </source>
</reference>
<name>A0A0A8URD8_LEGHA</name>
<dbReference type="EMBL" id="LN681225">
    <property type="protein sequence ID" value="CEK09607.1"/>
    <property type="molecule type" value="Genomic_DNA"/>
</dbReference>